<name>A0ABX1U3S3_9PROT</name>
<feature type="domain" description="Ice-binding protein C-terminal" evidence="2">
    <location>
        <begin position="134"/>
        <end position="156"/>
    </location>
</feature>
<keyword evidence="1" id="KW-0732">Signal</keyword>
<dbReference type="Pfam" id="PF07589">
    <property type="entry name" value="PEP-CTERM"/>
    <property type="match status" value="1"/>
</dbReference>
<sequence length="160" mass="16422">MRTGLAIAATIACSSVFAAPTYVGSWQVDDGPSWTVVPPSYTGQEAAALLFGGAASDYVISTIDSLVANIDHLTWVSTWAGACGGSFPCGTKVAETFEVSTGGLYATPGDTSAYVSDWAIGTEYTNYAFKVDAAVPEPASLALLGIAIAGLGVTRRRKTA</sequence>
<comment type="caution">
    <text evidence="3">The sequence shown here is derived from an EMBL/GenBank/DDBJ whole genome shotgun (WGS) entry which is preliminary data.</text>
</comment>
<protein>
    <submittedName>
        <fullName evidence="3">PEP-CTERM sorting domain-containing protein</fullName>
    </submittedName>
</protein>
<accession>A0ABX1U3S3</accession>
<gene>
    <name evidence="3" type="ORF">E4Q23_19995</name>
</gene>
<evidence type="ECO:0000259" key="2">
    <source>
        <dbReference type="Pfam" id="PF07589"/>
    </source>
</evidence>
<dbReference type="Proteomes" id="UP000749010">
    <property type="component" value="Unassembled WGS sequence"/>
</dbReference>
<reference evidence="3 4" key="1">
    <citation type="submission" date="2019-03" db="EMBL/GenBank/DDBJ databases">
        <title>Metabolic reconstructions from genomes of highly enriched 'Candidatus Accumulibacter' and 'Candidatus Competibacter' bioreactor populations.</title>
        <authorList>
            <person name="Annavajhala M.K."/>
            <person name="Welles L."/>
            <person name="Abbas B."/>
            <person name="Sorokin D."/>
            <person name="Park H."/>
            <person name="Van Loosdrecht M."/>
            <person name="Chandran K."/>
        </authorList>
    </citation>
    <scope>NUCLEOTIDE SEQUENCE [LARGE SCALE GENOMIC DNA]</scope>
    <source>
        <strain evidence="3 4">SBR_S</strain>
    </source>
</reference>
<evidence type="ECO:0000256" key="1">
    <source>
        <dbReference type="SAM" id="SignalP"/>
    </source>
</evidence>
<feature type="signal peptide" evidence="1">
    <location>
        <begin position="1"/>
        <end position="18"/>
    </location>
</feature>
<proteinExistence type="predicted"/>
<dbReference type="InterPro" id="IPR013424">
    <property type="entry name" value="Ice-binding_C"/>
</dbReference>
<organism evidence="3 4">
    <name type="scientific">Candidatus Accumulibacter phosphatis</name>
    <dbReference type="NCBI Taxonomy" id="327160"/>
    <lineage>
        <taxon>Bacteria</taxon>
        <taxon>Pseudomonadati</taxon>
        <taxon>Pseudomonadota</taxon>
        <taxon>Betaproteobacteria</taxon>
        <taxon>Candidatus Accumulibacter</taxon>
    </lineage>
</organism>
<feature type="chain" id="PRO_5047111627" evidence="1">
    <location>
        <begin position="19"/>
        <end position="160"/>
    </location>
</feature>
<dbReference type="NCBIfam" id="TIGR02595">
    <property type="entry name" value="PEP_CTERM"/>
    <property type="match status" value="1"/>
</dbReference>
<keyword evidence="4" id="KW-1185">Reference proteome</keyword>
<dbReference type="EMBL" id="SPMY01000073">
    <property type="protein sequence ID" value="NMQ29842.1"/>
    <property type="molecule type" value="Genomic_DNA"/>
</dbReference>
<evidence type="ECO:0000313" key="4">
    <source>
        <dbReference type="Proteomes" id="UP000749010"/>
    </source>
</evidence>
<evidence type="ECO:0000313" key="3">
    <source>
        <dbReference type="EMBL" id="NMQ29842.1"/>
    </source>
</evidence>